<gene>
    <name evidence="8" type="ORF">HYS17_05615</name>
</gene>
<evidence type="ECO:0000313" key="9">
    <source>
        <dbReference type="Proteomes" id="UP000595362"/>
    </source>
</evidence>
<dbReference type="InterPro" id="IPR015421">
    <property type="entry name" value="PyrdxlP-dep_Trfase_major"/>
</dbReference>
<evidence type="ECO:0000256" key="6">
    <source>
        <dbReference type="RuleBase" id="RU000481"/>
    </source>
</evidence>
<evidence type="ECO:0000259" key="7">
    <source>
        <dbReference type="Pfam" id="PF00155"/>
    </source>
</evidence>
<proteinExistence type="inferred from homology"/>
<dbReference type="InterPro" id="IPR015424">
    <property type="entry name" value="PyrdxlP-dep_Trfase"/>
</dbReference>
<evidence type="ECO:0000256" key="4">
    <source>
        <dbReference type="ARBA" id="ARBA00022679"/>
    </source>
</evidence>
<dbReference type="Gene3D" id="3.90.1150.10">
    <property type="entry name" value="Aspartate Aminotransferase, domain 1"/>
    <property type="match status" value="1"/>
</dbReference>
<dbReference type="PANTHER" id="PTHR46383:SF1">
    <property type="entry name" value="ASPARTATE AMINOTRANSFERASE"/>
    <property type="match status" value="1"/>
</dbReference>
<name>A0A7T5R4G8_9BACT</name>
<protein>
    <recommendedName>
        <fullName evidence="6">Aminotransferase</fullName>
        <ecNumber evidence="6">2.6.1.-</ecNumber>
    </recommendedName>
</protein>
<dbReference type="GO" id="GO:0008483">
    <property type="term" value="F:transaminase activity"/>
    <property type="evidence" value="ECO:0007669"/>
    <property type="project" value="UniProtKB-KW"/>
</dbReference>
<comment type="similarity">
    <text evidence="2 6">Belongs to the class-I pyridoxal-phosphate-dependent aminotransferase family.</text>
</comment>
<evidence type="ECO:0000256" key="1">
    <source>
        <dbReference type="ARBA" id="ARBA00001933"/>
    </source>
</evidence>
<keyword evidence="5" id="KW-0663">Pyridoxal phosphate</keyword>
<dbReference type="GO" id="GO:0030170">
    <property type="term" value="F:pyridoxal phosphate binding"/>
    <property type="evidence" value="ECO:0007669"/>
    <property type="project" value="InterPro"/>
</dbReference>
<evidence type="ECO:0000313" key="8">
    <source>
        <dbReference type="EMBL" id="QQG37382.1"/>
    </source>
</evidence>
<keyword evidence="3 6" id="KW-0032">Aminotransferase</keyword>
<evidence type="ECO:0000256" key="5">
    <source>
        <dbReference type="ARBA" id="ARBA00022898"/>
    </source>
</evidence>
<dbReference type="Gene3D" id="3.40.640.10">
    <property type="entry name" value="Type I PLP-dependent aspartate aminotransferase-like (Major domain)"/>
    <property type="match status" value="1"/>
</dbReference>
<dbReference type="Proteomes" id="UP000595362">
    <property type="component" value="Chromosome"/>
</dbReference>
<dbReference type="Pfam" id="PF00155">
    <property type="entry name" value="Aminotran_1_2"/>
    <property type="match status" value="1"/>
</dbReference>
<evidence type="ECO:0000256" key="3">
    <source>
        <dbReference type="ARBA" id="ARBA00022576"/>
    </source>
</evidence>
<feature type="domain" description="Aminotransferase class I/classII large" evidence="7">
    <location>
        <begin position="32"/>
        <end position="392"/>
    </location>
</feature>
<comment type="cofactor">
    <cofactor evidence="1 6">
        <name>pyridoxal 5'-phosphate</name>
        <dbReference type="ChEBI" id="CHEBI:597326"/>
    </cofactor>
</comment>
<dbReference type="InterPro" id="IPR050596">
    <property type="entry name" value="AspAT/PAT-like"/>
</dbReference>
<sequence length="405" mass="43716">MSILAKRLSVIKPSPTIAVTTKAAELKAAGRDVIGLGAGEPDFDTPDFIKDAATAAMKRGETKYTAVDGTPALKDAVIGKFKRENGLEYKRENITVGTGGKQVLYNALMASLNPGDEVIIPAPYWVSYPDMTLLAEGTPVFVKCPESNGFKLKPEDLDKAITPKTKWLILNSPSNPTGAAYTRAEMKALTDVLLKHPHVWVMSDDIYEHLTYDGFEFYTPAQVEPKLHDRTLTVNGVSKAYAMTGWRIGYAAGPKELIKAMAVIQSQSTSNPSSISQAAAVAALNGDQSFLKGWKDTYQKRRDLVVGMLNQAEGVTCPTPEGAFYVYASCAGCLGKETPDGKLIENDTDFVNYLLDAQGIACVQGEAFGLSPYFRISYATSDQALMEACGRIQKACAALKKRAAA</sequence>
<organism evidence="8 9">
    <name type="scientific">Micavibrio aeruginosavorus</name>
    <dbReference type="NCBI Taxonomy" id="349221"/>
    <lineage>
        <taxon>Bacteria</taxon>
        <taxon>Pseudomonadati</taxon>
        <taxon>Bdellovibrionota</taxon>
        <taxon>Bdellovibrionia</taxon>
        <taxon>Bdellovibrionales</taxon>
        <taxon>Pseudobdellovibrionaceae</taxon>
        <taxon>Micavibrio</taxon>
    </lineage>
</organism>
<reference evidence="8 9" key="1">
    <citation type="submission" date="2020-07" db="EMBL/GenBank/DDBJ databases">
        <title>Huge and variable diversity of episymbiotic CPR bacteria and DPANN archaea in groundwater ecosystems.</title>
        <authorList>
            <person name="He C.Y."/>
            <person name="Keren R."/>
            <person name="Whittaker M."/>
            <person name="Farag I.F."/>
            <person name="Doudna J."/>
            <person name="Cate J.H.D."/>
            <person name="Banfield J.F."/>
        </authorList>
    </citation>
    <scope>NUCLEOTIDE SEQUENCE [LARGE SCALE GENOMIC DNA]</scope>
    <source>
        <strain evidence="8">NC_groundwater_70_Ag_B-0.1um_54_66</strain>
    </source>
</reference>
<dbReference type="SUPFAM" id="SSF53383">
    <property type="entry name" value="PLP-dependent transferases"/>
    <property type="match status" value="1"/>
</dbReference>
<dbReference type="GO" id="GO:0006520">
    <property type="term" value="P:amino acid metabolic process"/>
    <property type="evidence" value="ECO:0007669"/>
    <property type="project" value="InterPro"/>
</dbReference>
<keyword evidence="4 6" id="KW-0808">Transferase</keyword>
<dbReference type="AlphaFoldDB" id="A0A7T5R4G8"/>
<dbReference type="EMBL" id="CP066681">
    <property type="protein sequence ID" value="QQG37382.1"/>
    <property type="molecule type" value="Genomic_DNA"/>
</dbReference>
<dbReference type="PROSITE" id="PS00105">
    <property type="entry name" value="AA_TRANSFER_CLASS_1"/>
    <property type="match status" value="1"/>
</dbReference>
<dbReference type="FunFam" id="3.40.640.10:FF:000033">
    <property type="entry name" value="Aspartate aminotransferase"/>
    <property type="match status" value="1"/>
</dbReference>
<accession>A0A7T5R4G8</accession>
<dbReference type="InterPro" id="IPR004839">
    <property type="entry name" value="Aminotransferase_I/II_large"/>
</dbReference>
<dbReference type="EC" id="2.6.1.-" evidence="6"/>
<dbReference type="PANTHER" id="PTHR46383">
    <property type="entry name" value="ASPARTATE AMINOTRANSFERASE"/>
    <property type="match status" value="1"/>
</dbReference>
<dbReference type="InterPro" id="IPR015422">
    <property type="entry name" value="PyrdxlP-dep_Trfase_small"/>
</dbReference>
<dbReference type="CDD" id="cd00609">
    <property type="entry name" value="AAT_like"/>
    <property type="match status" value="1"/>
</dbReference>
<evidence type="ECO:0000256" key="2">
    <source>
        <dbReference type="ARBA" id="ARBA00007441"/>
    </source>
</evidence>
<dbReference type="InterPro" id="IPR004838">
    <property type="entry name" value="NHTrfase_class1_PyrdxlP-BS"/>
</dbReference>